<organism evidence="1 2">
    <name type="scientific">Oceanobacillus polygoni</name>
    <dbReference type="NCBI Taxonomy" id="1235259"/>
    <lineage>
        <taxon>Bacteria</taxon>
        <taxon>Bacillati</taxon>
        <taxon>Bacillota</taxon>
        <taxon>Bacilli</taxon>
        <taxon>Bacillales</taxon>
        <taxon>Bacillaceae</taxon>
        <taxon>Oceanobacillus</taxon>
    </lineage>
</organism>
<evidence type="ECO:0000313" key="1">
    <source>
        <dbReference type="EMBL" id="MBP2076529.1"/>
    </source>
</evidence>
<protein>
    <submittedName>
        <fullName evidence="1">Uncharacterized protein</fullName>
    </submittedName>
</protein>
<evidence type="ECO:0000313" key="2">
    <source>
        <dbReference type="Proteomes" id="UP001138793"/>
    </source>
</evidence>
<gene>
    <name evidence="1" type="ORF">J2Z64_000741</name>
</gene>
<accession>A0A9X0YST3</accession>
<sequence>MVKKAGIHSLEEMDAHYEEKAALTQSIDSANAYLYLA</sequence>
<proteinExistence type="predicted"/>
<reference evidence="1" key="1">
    <citation type="submission" date="2021-03" db="EMBL/GenBank/DDBJ databases">
        <title>Genomic Encyclopedia of Type Strains, Phase IV (KMG-IV): sequencing the most valuable type-strain genomes for metagenomic binning, comparative biology and taxonomic classification.</title>
        <authorList>
            <person name="Goeker M."/>
        </authorList>
    </citation>
    <scope>NUCLEOTIDE SEQUENCE</scope>
    <source>
        <strain evidence="1">DSM 107338</strain>
    </source>
</reference>
<comment type="caution">
    <text evidence="1">The sequence shown here is derived from an EMBL/GenBank/DDBJ whole genome shotgun (WGS) entry which is preliminary data.</text>
</comment>
<keyword evidence="2" id="KW-1185">Reference proteome</keyword>
<dbReference type="EMBL" id="JAGGMB010000002">
    <property type="protein sequence ID" value="MBP2076529.1"/>
    <property type="molecule type" value="Genomic_DNA"/>
</dbReference>
<dbReference type="AlphaFoldDB" id="A0A9X0YST3"/>
<dbReference type="Proteomes" id="UP001138793">
    <property type="component" value="Unassembled WGS sequence"/>
</dbReference>
<name>A0A9X0YST3_9BACI</name>